<sequence>MGTFQKFMTILIFIFKLISIKRNYEYDALHYCFYKLGVLVTYLYARPNNLLLYL</sequence>
<evidence type="ECO:0000313" key="1">
    <source>
        <dbReference type="EMBL" id="MPN32970.1"/>
    </source>
</evidence>
<organism evidence="1">
    <name type="scientific">bioreactor metagenome</name>
    <dbReference type="NCBI Taxonomy" id="1076179"/>
    <lineage>
        <taxon>unclassified sequences</taxon>
        <taxon>metagenomes</taxon>
        <taxon>ecological metagenomes</taxon>
    </lineage>
</organism>
<comment type="caution">
    <text evidence="1">The sequence shown here is derived from an EMBL/GenBank/DDBJ whole genome shotgun (WGS) entry which is preliminary data.</text>
</comment>
<accession>A0A645H2R4</accession>
<dbReference type="EMBL" id="VSSQ01085254">
    <property type="protein sequence ID" value="MPN32970.1"/>
    <property type="molecule type" value="Genomic_DNA"/>
</dbReference>
<reference evidence="1" key="1">
    <citation type="submission" date="2019-08" db="EMBL/GenBank/DDBJ databases">
        <authorList>
            <person name="Kucharzyk K."/>
            <person name="Murdoch R.W."/>
            <person name="Higgins S."/>
            <person name="Loffler F."/>
        </authorList>
    </citation>
    <scope>NUCLEOTIDE SEQUENCE</scope>
</reference>
<name>A0A645H2R4_9ZZZZ</name>
<protein>
    <submittedName>
        <fullName evidence="1">Uncharacterized protein</fullName>
    </submittedName>
</protein>
<dbReference type="AlphaFoldDB" id="A0A645H2R4"/>
<gene>
    <name evidence="1" type="ORF">SDC9_180453</name>
</gene>
<proteinExistence type="predicted"/>